<feature type="domain" description="EGF-like" evidence="9">
    <location>
        <begin position="611"/>
        <end position="647"/>
    </location>
</feature>
<feature type="disulfide bond" evidence="5">
    <location>
        <begin position="637"/>
        <end position="646"/>
    </location>
</feature>
<gene>
    <name evidence="13" type="ORF">HHUSO_G13701</name>
</gene>
<evidence type="ECO:0000259" key="11">
    <source>
        <dbReference type="PROSITE" id="PS50923"/>
    </source>
</evidence>
<feature type="domain" description="NIDO" evidence="12">
    <location>
        <begin position="103"/>
        <end position="258"/>
    </location>
</feature>
<proteinExistence type="predicted"/>
<dbReference type="InterPro" id="IPR000152">
    <property type="entry name" value="EGF-type_Asp/Asn_hydroxyl_site"/>
</dbReference>
<feature type="domain" description="EGF-like" evidence="9">
    <location>
        <begin position="1334"/>
        <end position="1370"/>
    </location>
</feature>
<keyword evidence="8" id="KW-0732">Signal</keyword>
<dbReference type="PRINTS" id="PR00010">
    <property type="entry name" value="EGFBLOOD"/>
</dbReference>
<feature type="disulfide bond" evidence="6">
    <location>
        <begin position="756"/>
        <end position="783"/>
    </location>
</feature>
<dbReference type="PROSITE" id="PS01186">
    <property type="entry name" value="EGF_2"/>
    <property type="match status" value="11"/>
</dbReference>
<feature type="domain" description="EGF-like" evidence="9">
    <location>
        <begin position="387"/>
        <end position="423"/>
    </location>
</feature>
<dbReference type="SMART" id="SM00181">
    <property type="entry name" value="EGF"/>
    <property type="match status" value="16"/>
</dbReference>
<feature type="disulfide bond" evidence="5">
    <location>
        <begin position="413"/>
        <end position="422"/>
    </location>
</feature>
<evidence type="ECO:0000256" key="8">
    <source>
        <dbReference type="SAM" id="SignalP"/>
    </source>
</evidence>
<dbReference type="Gene3D" id="2.60.40.10">
    <property type="entry name" value="Immunoglobulins"/>
    <property type="match status" value="3"/>
</dbReference>
<dbReference type="Pfam" id="PF25024">
    <property type="entry name" value="EGF_TEN"/>
    <property type="match status" value="1"/>
</dbReference>
<keyword evidence="4" id="KW-0325">Glycoprotein</keyword>
<keyword evidence="3 5" id="KW-1015">Disulfide bond</keyword>
<dbReference type="Proteomes" id="UP001369086">
    <property type="component" value="Unassembled WGS sequence"/>
</dbReference>
<evidence type="ECO:0000256" key="6">
    <source>
        <dbReference type="PROSITE-ProRule" id="PRU00302"/>
    </source>
</evidence>
<dbReference type="SMART" id="SM00060">
    <property type="entry name" value="FN3"/>
    <property type="match status" value="3"/>
</dbReference>
<dbReference type="EMBL" id="JAHFZB010000011">
    <property type="protein sequence ID" value="KAK6484041.1"/>
    <property type="molecule type" value="Genomic_DNA"/>
</dbReference>
<feature type="disulfide bond" evidence="5">
    <location>
        <begin position="337"/>
        <end position="346"/>
    </location>
</feature>
<dbReference type="PROSITE" id="PS50026">
    <property type="entry name" value="EGF_3"/>
    <property type="match status" value="16"/>
</dbReference>
<dbReference type="SMART" id="SM00032">
    <property type="entry name" value="CCP"/>
    <property type="match status" value="1"/>
</dbReference>
<keyword evidence="14" id="KW-1185">Reference proteome</keyword>
<feature type="domain" description="EGF-like" evidence="9">
    <location>
        <begin position="823"/>
        <end position="859"/>
    </location>
</feature>
<dbReference type="PANTHER" id="PTHR12916">
    <property type="entry name" value="CYTOCHROME C OXIDASE POLYPEPTIDE VIC-2"/>
    <property type="match status" value="1"/>
</dbReference>
<protein>
    <submittedName>
        <fullName evidence="13">Sushi</fullName>
    </submittedName>
</protein>
<dbReference type="CDD" id="cd00063">
    <property type="entry name" value="FN3"/>
    <property type="match status" value="3"/>
</dbReference>
<feature type="disulfide bond" evidence="5">
    <location>
        <begin position="521"/>
        <end position="530"/>
    </location>
</feature>
<accession>A0ABR0ZGX1</accession>
<keyword evidence="1 5" id="KW-0245">EGF-like domain</keyword>
<dbReference type="SUPFAM" id="SSF57196">
    <property type="entry name" value="EGF/Laminin"/>
    <property type="match status" value="12"/>
</dbReference>
<evidence type="ECO:0000256" key="7">
    <source>
        <dbReference type="SAM" id="MobiDB-lite"/>
    </source>
</evidence>
<feature type="domain" description="Fibronectin type-III" evidence="10">
    <location>
        <begin position="1136"/>
        <end position="1228"/>
    </location>
</feature>
<dbReference type="Pfam" id="PF00041">
    <property type="entry name" value="fn3"/>
    <property type="match status" value="3"/>
</dbReference>
<feature type="disulfide bond" evidence="5">
    <location>
        <begin position="887"/>
        <end position="896"/>
    </location>
</feature>
<feature type="domain" description="EGF-like" evidence="9">
    <location>
        <begin position="311"/>
        <end position="347"/>
    </location>
</feature>
<feature type="disulfide bond" evidence="5">
    <location>
        <begin position="1360"/>
        <end position="1369"/>
    </location>
</feature>
<dbReference type="PROSITE" id="PS50923">
    <property type="entry name" value="SUSHI"/>
    <property type="match status" value="1"/>
</dbReference>
<keyword evidence="6" id="KW-0768">Sushi</keyword>
<dbReference type="PROSITE" id="PS50853">
    <property type="entry name" value="FN3"/>
    <property type="match status" value="3"/>
</dbReference>
<feature type="disulfide bond" evidence="5">
    <location>
        <begin position="849"/>
        <end position="858"/>
    </location>
</feature>
<dbReference type="PANTHER" id="PTHR12916:SF9">
    <property type="entry name" value="NEUROGENIC LOCUS NOTCH HOMOLOG PROTEIN 1-RELATED"/>
    <property type="match status" value="1"/>
</dbReference>
<feature type="disulfide bond" evidence="5">
    <location>
        <begin position="811"/>
        <end position="820"/>
    </location>
</feature>
<dbReference type="CDD" id="cd00033">
    <property type="entry name" value="CCP"/>
    <property type="match status" value="1"/>
</dbReference>
<feature type="domain" description="EGF-like" evidence="9">
    <location>
        <begin position="572"/>
        <end position="608"/>
    </location>
</feature>
<feature type="chain" id="PRO_5047483570" evidence="8">
    <location>
        <begin position="25"/>
        <end position="1444"/>
    </location>
</feature>
<evidence type="ECO:0000256" key="1">
    <source>
        <dbReference type="ARBA" id="ARBA00022536"/>
    </source>
</evidence>
<dbReference type="SMART" id="SM00179">
    <property type="entry name" value="EGF_CA"/>
    <property type="match status" value="15"/>
</dbReference>
<feature type="region of interest" description="Disordered" evidence="7">
    <location>
        <begin position="1229"/>
        <end position="1258"/>
    </location>
</feature>
<feature type="domain" description="EGF-like" evidence="9">
    <location>
        <begin position="464"/>
        <end position="500"/>
    </location>
</feature>
<evidence type="ECO:0000256" key="5">
    <source>
        <dbReference type="PROSITE-ProRule" id="PRU00076"/>
    </source>
</evidence>
<evidence type="ECO:0000259" key="10">
    <source>
        <dbReference type="PROSITE" id="PS50853"/>
    </source>
</evidence>
<dbReference type="InterPro" id="IPR035976">
    <property type="entry name" value="Sushi/SCR/CCP_sf"/>
</dbReference>
<feature type="disulfide bond" evidence="5">
    <location>
        <begin position="598"/>
        <end position="607"/>
    </location>
</feature>
<feature type="domain" description="Fibronectin type-III" evidence="10">
    <location>
        <begin position="941"/>
        <end position="1036"/>
    </location>
</feature>
<dbReference type="InterPro" id="IPR000742">
    <property type="entry name" value="EGF"/>
</dbReference>
<dbReference type="InterPro" id="IPR003961">
    <property type="entry name" value="FN3_dom"/>
</dbReference>
<feature type="disulfide bond" evidence="5">
    <location>
        <begin position="299"/>
        <end position="308"/>
    </location>
</feature>
<feature type="domain" description="Fibronectin type-III" evidence="10">
    <location>
        <begin position="1037"/>
        <end position="1135"/>
    </location>
</feature>
<dbReference type="InterPro" id="IPR013032">
    <property type="entry name" value="EGF-like_CS"/>
</dbReference>
<feature type="domain" description="EGF-like" evidence="9">
    <location>
        <begin position="268"/>
        <end position="309"/>
    </location>
</feature>
<keyword evidence="2" id="KW-0677">Repeat</keyword>
<feature type="disulfide bond" evidence="5">
    <location>
        <begin position="676"/>
        <end position="685"/>
    </location>
</feature>
<feature type="disulfide bond" evidence="5">
    <location>
        <begin position="926"/>
        <end position="935"/>
    </location>
</feature>
<evidence type="ECO:0000256" key="2">
    <source>
        <dbReference type="ARBA" id="ARBA00022737"/>
    </source>
</evidence>
<reference evidence="13 14" key="1">
    <citation type="submission" date="2021-05" db="EMBL/GenBank/DDBJ databases">
        <authorList>
            <person name="Zahm M."/>
            <person name="Klopp C."/>
            <person name="Cabau C."/>
            <person name="Kuhl H."/>
            <person name="Suciu R."/>
            <person name="Ciorpac M."/>
            <person name="Holostenco D."/>
            <person name="Gessner J."/>
            <person name="Wuertz S."/>
            <person name="Hohne C."/>
            <person name="Stock M."/>
            <person name="Gislard M."/>
            <person name="Lluch J."/>
            <person name="Milhes M."/>
            <person name="Lampietro C."/>
            <person name="Lopez Roques C."/>
            <person name="Donnadieu C."/>
            <person name="Du K."/>
            <person name="Schartl M."/>
            <person name="Guiguen Y."/>
        </authorList>
    </citation>
    <scope>NUCLEOTIDE SEQUENCE [LARGE SCALE GENOMIC DNA]</scope>
    <source>
        <strain evidence="13">Hh-F2</strain>
        <tissue evidence="13">Blood</tissue>
    </source>
</reference>
<comment type="caution">
    <text evidence="5">Lacks conserved residue(s) required for the propagation of feature annotation.</text>
</comment>
<sequence>MGLGVTLPCLWTLISLELLALVEGTVPLEDFYPFGVEHGDSSTGKQDDGGSGLLEISVNFPFFGDRHSGLYVNNNGLVSFLREVSQFTPVAFPIAGDRRVLAPFWSDVDNRRAGEVYYRESKDPAVLQRATEDIRRYFPEFLEFTATWVLIATWHRVTFFGGSSFSPVNTFQGVLITDGELSFTIFHYEQITWTTGMHASSGGDFAGLGGIAAQAGFNAGDGKRYFNIPGSRTQDIVDAEETTNVGVPGRWVFRIDDALVLMGGCNDSGSVCLNLRPCLNRGRCIDDCITGNPSYTCSCPSGYTGKRCQIDVNECSAYPCQNGGSCIDGPNNFTCLCLPGFRGPLCEIDVNECSSYPCQNGGTCIDGQNSFTCLCPPGYKGPVCEIDVNECSSHPCQNGGTCIDGQNSFTCLCPSGYKGTVCDIDLDECEGSQCKNGGMCVDGVGHFTCVCEPGYTGETCETEEFEACPLKPCLNGGSCSRANRTAVCICPPGVSGEYCEEEGCLCQNGGSCTGINSTCECPSRFTGDYCQFEITQTPCSSNKPCPDGGPCMEYGGTYLCTCQTEVVERDILPYVCDSGPCLNGGFCSERDGGYICDCKLGYRGKHCEKVRLSICASSPCRNGGSCREEAGGYHCSCPYRFTGRHCEIGKPDPCSSSPCGNGGTCFHYIGKYKCECAGGFTGRHCENALDPCLSAPCKNGGNCTEHIGGTYQCLCQPGYHGEHCEREMDCGAPVQVKHAQVQYTSSQPGSSALYTCHPGFTPIPRATVSVCGGQGAWSQPPVCEEINECLSQPCLNGGTCKDRVDTYLCACEEGFTGPNCQTELDECLSEPCKHGGSCVDQPGSYFCQCPQGFTGQDCETELDGCGLSPCLNGGVCKGHRESYLCLCKEGFMGEICQTAEDPCSLQPCGSRGYCRSDKSGQYVCTCKVGHTGRDCEKELMPPAALQVVRVEEGEVEVSWRSPDTPQELIDGFAVTYTPIGGGDRKTDYLDKQRSTHLLRSLAPGRLYNISAFSVKRNTNNNDISQPVLTIVRTRPHKVEDFHVANVSTSRVWLKWALHSIRHSTVSKVRVSLRSSQSAENITVLLNTNTTEHSFGSLLPGEMYTVDIVTQSGLKPEELPTVSQSVGPIRLWTRPLAPVNMSLSFITATTAQITWERPLIGSLDGYVINVTSSRTKKSRYLPNGKMSTYTVRELSPGLQYRLSLTAVRSTDREQLHSDPLRLNITTMLSDERSGRRESAGSLGRGPQVVSGRAPSSRHLPTVQLDRENFDELPRYTELIDGRGRITAKFSNLQNKAITHRARPESPMKLESMEETTNKISLALEIPEVENRKTEEQTGCKSNLCRNGGTCIKGPDSYLCECNVGFKGKHCELFCQRVSHPCTRLYSETKTIPVWEGGVCHYLYKRTYKVHQDICYREICEPLLQKKPPRDRRLYRHQKEHLTRSR</sequence>
<dbReference type="InterPro" id="IPR000436">
    <property type="entry name" value="Sushi_SCR_CCP_dom"/>
</dbReference>
<dbReference type="Pfam" id="PF00008">
    <property type="entry name" value="EGF"/>
    <property type="match status" value="9"/>
</dbReference>
<feature type="disulfide bond" evidence="5">
    <location>
        <begin position="490"/>
        <end position="499"/>
    </location>
</feature>
<feature type="domain" description="EGF-like" evidence="9">
    <location>
        <begin position="501"/>
        <end position="531"/>
    </location>
</feature>
<dbReference type="Pfam" id="PF06119">
    <property type="entry name" value="NIDO"/>
    <property type="match status" value="1"/>
</dbReference>
<evidence type="ECO:0000259" key="12">
    <source>
        <dbReference type="PROSITE" id="PS51220"/>
    </source>
</evidence>
<dbReference type="SMART" id="SM00539">
    <property type="entry name" value="NIDO"/>
    <property type="match status" value="1"/>
</dbReference>
<dbReference type="Gene3D" id="2.10.25.10">
    <property type="entry name" value="Laminin"/>
    <property type="match status" value="16"/>
</dbReference>
<dbReference type="SUPFAM" id="SSF57184">
    <property type="entry name" value="Growth factor receptor domain"/>
    <property type="match status" value="1"/>
</dbReference>
<evidence type="ECO:0000256" key="4">
    <source>
        <dbReference type="ARBA" id="ARBA00023180"/>
    </source>
</evidence>
<feature type="disulfide bond" evidence="5">
    <location>
        <begin position="715"/>
        <end position="724"/>
    </location>
</feature>
<feature type="domain" description="Sushi" evidence="11">
    <location>
        <begin position="728"/>
        <end position="785"/>
    </location>
</feature>
<dbReference type="CDD" id="cd00054">
    <property type="entry name" value="EGF_CA"/>
    <property type="match status" value="13"/>
</dbReference>
<evidence type="ECO:0000256" key="3">
    <source>
        <dbReference type="ARBA" id="ARBA00023157"/>
    </source>
</evidence>
<evidence type="ECO:0000313" key="14">
    <source>
        <dbReference type="Proteomes" id="UP001369086"/>
    </source>
</evidence>
<dbReference type="InterPro" id="IPR013783">
    <property type="entry name" value="Ig-like_fold"/>
</dbReference>
<feature type="domain" description="EGF-like" evidence="9">
    <location>
        <begin position="861"/>
        <end position="897"/>
    </location>
</feature>
<feature type="domain" description="EGF-like" evidence="9">
    <location>
        <begin position="688"/>
        <end position="725"/>
    </location>
</feature>
<dbReference type="InterPro" id="IPR036116">
    <property type="entry name" value="FN3_sf"/>
</dbReference>
<feature type="domain" description="EGF-like" evidence="9">
    <location>
        <begin position="785"/>
        <end position="821"/>
    </location>
</feature>
<comment type="caution">
    <text evidence="13">The sequence shown here is derived from an EMBL/GenBank/DDBJ whole genome shotgun (WGS) entry which is preliminary data.</text>
</comment>
<feature type="domain" description="EGF-like" evidence="9">
    <location>
        <begin position="899"/>
        <end position="936"/>
    </location>
</feature>
<dbReference type="PROSITE" id="PS01187">
    <property type="entry name" value="EGF_CA"/>
    <property type="match status" value="2"/>
</dbReference>
<dbReference type="InterPro" id="IPR003886">
    <property type="entry name" value="NIDO_dom"/>
</dbReference>
<dbReference type="PROSITE" id="PS00022">
    <property type="entry name" value="EGF_1"/>
    <property type="match status" value="16"/>
</dbReference>
<dbReference type="InterPro" id="IPR018097">
    <property type="entry name" value="EGF_Ca-bd_CS"/>
</dbReference>
<organism evidence="13 14">
    <name type="scientific">Huso huso</name>
    <name type="common">Beluga</name>
    <name type="synonym">Acipenser huso</name>
    <dbReference type="NCBI Taxonomy" id="61971"/>
    <lineage>
        <taxon>Eukaryota</taxon>
        <taxon>Metazoa</taxon>
        <taxon>Chordata</taxon>
        <taxon>Craniata</taxon>
        <taxon>Vertebrata</taxon>
        <taxon>Euteleostomi</taxon>
        <taxon>Actinopterygii</taxon>
        <taxon>Chondrostei</taxon>
        <taxon>Acipenseriformes</taxon>
        <taxon>Acipenseridae</taxon>
        <taxon>Huso</taxon>
    </lineage>
</organism>
<dbReference type="InterPro" id="IPR001881">
    <property type="entry name" value="EGF-like_Ca-bd_dom"/>
</dbReference>
<dbReference type="InterPro" id="IPR009030">
    <property type="entry name" value="Growth_fac_rcpt_cys_sf"/>
</dbReference>
<evidence type="ECO:0000313" key="13">
    <source>
        <dbReference type="EMBL" id="KAK6484041.1"/>
    </source>
</evidence>
<dbReference type="PROSITE" id="PS00010">
    <property type="entry name" value="ASX_HYDROXYL"/>
    <property type="match status" value="6"/>
</dbReference>
<feature type="domain" description="EGF-like" evidence="9">
    <location>
        <begin position="425"/>
        <end position="461"/>
    </location>
</feature>
<feature type="disulfide bond" evidence="5">
    <location>
        <begin position="375"/>
        <end position="384"/>
    </location>
</feature>
<feature type="signal peptide" evidence="8">
    <location>
        <begin position="1"/>
        <end position="24"/>
    </location>
</feature>
<feature type="disulfide bond" evidence="5">
    <location>
        <begin position="451"/>
        <end position="460"/>
    </location>
</feature>
<evidence type="ECO:0000259" key="9">
    <source>
        <dbReference type="PROSITE" id="PS50026"/>
    </source>
</evidence>
<name>A0ABR0ZGX1_HUSHU</name>
<dbReference type="SUPFAM" id="SSF57535">
    <property type="entry name" value="Complement control module/SCR domain"/>
    <property type="match status" value="1"/>
</dbReference>
<dbReference type="PROSITE" id="PS51220">
    <property type="entry name" value="NIDO"/>
    <property type="match status" value="1"/>
</dbReference>
<dbReference type="SUPFAM" id="SSF49265">
    <property type="entry name" value="Fibronectin type III"/>
    <property type="match status" value="2"/>
</dbReference>
<feature type="domain" description="EGF-like" evidence="9">
    <location>
        <begin position="650"/>
        <end position="686"/>
    </location>
</feature>
<dbReference type="Pfam" id="PF12661">
    <property type="entry name" value="hEGF"/>
    <property type="match status" value="1"/>
</dbReference>
<feature type="domain" description="EGF-like" evidence="9">
    <location>
        <begin position="349"/>
        <end position="385"/>
    </location>
</feature>